<keyword evidence="3" id="KW-1185">Reference proteome</keyword>
<evidence type="ECO:0000256" key="1">
    <source>
        <dbReference type="SAM" id="SignalP"/>
    </source>
</evidence>
<organism evidence="2 3">
    <name type="scientific">Aaosphaeria arxii CBS 175.79</name>
    <dbReference type="NCBI Taxonomy" id="1450172"/>
    <lineage>
        <taxon>Eukaryota</taxon>
        <taxon>Fungi</taxon>
        <taxon>Dikarya</taxon>
        <taxon>Ascomycota</taxon>
        <taxon>Pezizomycotina</taxon>
        <taxon>Dothideomycetes</taxon>
        <taxon>Pleosporomycetidae</taxon>
        <taxon>Pleosporales</taxon>
        <taxon>Pleosporales incertae sedis</taxon>
        <taxon>Aaosphaeria</taxon>
    </lineage>
</organism>
<sequence>MSPCKSAILSALLLAASASLTTAAPTFPTNNGSCFELQATAHYDINTPIDNGDPHWLAHWVVLRSDGSVAYDRGPTNNTGSYIHSYPGDPILDFDWNFANNMASFQWYKDPIDNQTSLDFVFEGNSTWQCSSCMGCASFANASSSACIDLLVIFISESSVHFQRLQLATTRSLLLFERNDMHITPF</sequence>
<protein>
    <recommendedName>
        <fullName evidence="4">Lytic polysaccharide monooxygenase</fullName>
    </recommendedName>
</protein>
<dbReference type="AlphaFoldDB" id="A0A6A5XU46"/>
<dbReference type="RefSeq" id="XP_033385061.1">
    <property type="nucleotide sequence ID" value="XM_033525944.1"/>
</dbReference>
<gene>
    <name evidence="2" type="ORF">BU24DRAFT_409796</name>
</gene>
<feature type="chain" id="PRO_5025528655" description="Lytic polysaccharide monooxygenase" evidence="1">
    <location>
        <begin position="24"/>
        <end position="186"/>
    </location>
</feature>
<accession>A0A6A5XU46</accession>
<feature type="signal peptide" evidence="1">
    <location>
        <begin position="1"/>
        <end position="23"/>
    </location>
</feature>
<proteinExistence type="predicted"/>
<dbReference type="EMBL" id="ML978069">
    <property type="protein sequence ID" value="KAF2016722.1"/>
    <property type="molecule type" value="Genomic_DNA"/>
</dbReference>
<keyword evidence="1" id="KW-0732">Signal</keyword>
<name>A0A6A5XU46_9PLEO</name>
<evidence type="ECO:0008006" key="4">
    <source>
        <dbReference type="Google" id="ProtNLM"/>
    </source>
</evidence>
<reference evidence="2" key="1">
    <citation type="journal article" date="2020" name="Stud. Mycol.">
        <title>101 Dothideomycetes genomes: a test case for predicting lifestyles and emergence of pathogens.</title>
        <authorList>
            <person name="Haridas S."/>
            <person name="Albert R."/>
            <person name="Binder M."/>
            <person name="Bloem J."/>
            <person name="Labutti K."/>
            <person name="Salamov A."/>
            <person name="Andreopoulos B."/>
            <person name="Baker S."/>
            <person name="Barry K."/>
            <person name="Bills G."/>
            <person name="Bluhm B."/>
            <person name="Cannon C."/>
            <person name="Castanera R."/>
            <person name="Culley D."/>
            <person name="Daum C."/>
            <person name="Ezra D."/>
            <person name="Gonzalez J."/>
            <person name="Henrissat B."/>
            <person name="Kuo A."/>
            <person name="Liang C."/>
            <person name="Lipzen A."/>
            <person name="Lutzoni F."/>
            <person name="Magnuson J."/>
            <person name="Mondo S."/>
            <person name="Nolan M."/>
            <person name="Ohm R."/>
            <person name="Pangilinan J."/>
            <person name="Park H.-J."/>
            <person name="Ramirez L."/>
            <person name="Alfaro M."/>
            <person name="Sun H."/>
            <person name="Tritt A."/>
            <person name="Yoshinaga Y."/>
            <person name="Zwiers L.-H."/>
            <person name="Turgeon B."/>
            <person name="Goodwin S."/>
            <person name="Spatafora J."/>
            <person name="Crous P."/>
            <person name="Grigoriev I."/>
        </authorList>
    </citation>
    <scope>NUCLEOTIDE SEQUENCE</scope>
    <source>
        <strain evidence="2">CBS 175.79</strain>
    </source>
</reference>
<evidence type="ECO:0000313" key="2">
    <source>
        <dbReference type="EMBL" id="KAF2016722.1"/>
    </source>
</evidence>
<dbReference type="GeneID" id="54283341"/>
<evidence type="ECO:0000313" key="3">
    <source>
        <dbReference type="Proteomes" id="UP000799778"/>
    </source>
</evidence>
<dbReference type="Proteomes" id="UP000799778">
    <property type="component" value="Unassembled WGS sequence"/>
</dbReference>